<organism evidence="1 2">
    <name type="scientific">Fimbriiglobus ruber</name>
    <dbReference type="NCBI Taxonomy" id="1908690"/>
    <lineage>
        <taxon>Bacteria</taxon>
        <taxon>Pseudomonadati</taxon>
        <taxon>Planctomycetota</taxon>
        <taxon>Planctomycetia</taxon>
        <taxon>Gemmatales</taxon>
        <taxon>Gemmataceae</taxon>
        <taxon>Fimbriiglobus</taxon>
    </lineage>
</organism>
<accession>A0A225DJH1</accession>
<evidence type="ECO:0008006" key="3">
    <source>
        <dbReference type="Google" id="ProtNLM"/>
    </source>
</evidence>
<name>A0A225DJH1_9BACT</name>
<dbReference type="OrthoDB" id="3078372at2"/>
<dbReference type="EMBL" id="NIDE01000017">
    <property type="protein sequence ID" value="OWK36287.1"/>
    <property type="molecule type" value="Genomic_DNA"/>
</dbReference>
<dbReference type="AlphaFoldDB" id="A0A225DJH1"/>
<comment type="caution">
    <text evidence="1">The sequence shown here is derived from an EMBL/GenBank/DDBJ whole genome shotgun (WGS) entry which is preliminary data.</text>
</comment>
<sequence>MKTLKDAWRSYESARTNLERTQRLGYRHWNDETLIPASIWDDEKFKQLESSDIVRETALALQPLDDLGVLVLFSVFEAAVRDHLEGVVKPLTIGFGHPILQDAAEDVLDGIRQGSFANKVLSPLQKQKHISPELSDKIKQVRDYRNWVAHGKREPRPPEIINLTAKKAFDRLKDFLGILGIAVEAELDETTEFGDIDEKPGSGR</sequence>
<dbReference type="RefSeq" id="WP_088259318.1">
    <property type="nucleotide sequence ID" value="NZ_NIDE01000017.1"/>
</dbReference>
<keyword evidence="2" id="KW-1185">Reference proteome</keyword>
<evidence type="ECO:0000313" key="2">
    <source>
        <dbReference type="Proteomes" id="UP000214646"/>
    </source>
</evidence>
<dbReference type="Proteomes" id="UP000214646">
    <property type="component" value="Unassembled WGS sequence"/>
</dbReference>
<proteinExistence type="predicted"/>
<gene>
    <name evidence="1" type="ORF">FRUB_08850</name>
</gene>
<reference evidence="2" key="1">
    <citation type="submission" date="2017-06" db="EMBL/GenBank/DDBJ databases">
        <title>Genome analysis of Fimbriiglobus ruber SP5, the first member of the order Planctomycetales with confirmed chitinolytic capability.</title>
        <authorList>
            <person name="Ravin N.V."/>
            <person name="Rakitin A.L."/>
            <person name="Ivanova A.A."/>
            <person name="Beletsky A.V."/>
            <person name="Kulichevskaya I.S."/>
            <person name="Mardanov A.V."/>
            <person name="Dedysh S.N."/>
        </authorList>
    </citation>
    <scope>NUCLEOTIDE SEQUENCE [LARGE SCALE GENOMIC DNA]</scope>
    <source>
        <strain evidence="2">SP5</strain>
    </source>
</reference>
<protein>
    <recommendedName>
        <fullName evidence="3">RiboL-PSP-HEPN domain-containing protein</fullName>
    </recommendedName>
</protein>
<evidence type="ECO:0000313" key="1">
    <source>
        <dbReference type="EMBL" id="OWK36287.1"/>
    </source>
</evidence>